<comment type="caution">
    <text evidence="1">The sequence shown here is derived from an EMBL/GenBank/DDBJ whole genome shotgun (WGS) entry which is preliminary data.</text>
</comment>
<gene>
    <name evidence="1" type="ORF">E2C01_058624</name>
</gene>
<dbReference type="Proteomes" id="UP000324222">
    <property type="component" value="Unassembled WGS sequence"/>
</dbReference>
<organism evidence="1 2">
    <name type="scientific">Portunus trituberculatus</name>
    <name type="common">Swimming crab</name>
    <name type="synonym">Neptunus trituberculatus</name>
    <dbReference type="NCBI Taxonomy" id="210409"/>
    <lineage>
        <taxon>Eukaryota</taxon>
        <taxon>Metazoa</taxon>
        <taxon>Ecdysozoa</taxon>
        <taxon>Arthropoda</taxon>
        <taxon>Crustacea</taxon>
        <taxon>Multicrustacea</taxon>
        <taxon>Malacostraca</taxon>
        <taxon>Eumalacostraca</taxon>
        <taxon>Eucarida</taxon>
        <taxon>Decapoda</taxon>
        <taxon>Pleocyemata</taxon>
        <taxon>Brachyura</taxon>
        <taxon>Eubrachyura</taxon>
        <taxon>Portunoidea</taxon>
        <taxon>Portunidae</taxon>
        <taxon>Portuninae</taxon>
        <taxon>Portunus</taxon>
    </lineage>
</organism>
<dbReference type="EMBL" id="VSRR010022193">
    <property type="protein sequence ID" value="MPC64507.1"/>
    <property type="molecule type" value="Genomic_DNA"/>
</dbReference>
<accession>A0A5B7H580</accession>
<reference evidence="1 2" key="1">
    <citation type="submission" date="2019-05" db="EMBL/GenBank/DDBJ databases">
        <title>Another draft genome of Portunus trituberculatus and its Hox gene families provides insights of decapod evolution.</title>
        <authorList>
            <person name="Jeong J.-H."/>
            <person name="Song I."/>
            <person name="Kim S."/>
            <person name="Choi T."/>
            <person name="Kim D."/>
            <person name="Ryu S."/>
            <person name="Kim W."/>
        </authorList>
    </citation>
    <scope>NUCLEOTIDE SEQUENCE [LARGE SCALE GENOMIC DNA]</scope>
    <source>
        <tissue evidence="1">Muscle</tissue>
    </source>
</reference>
<protein>
    <submittedName>
        <fullName evidence="1">Uncharacterized protein</fullName>
    </submittedName>
</protein>
<keyword evidence="2" id="KW-1185">Reference proteome</keyword>
<sequence length="64" mass="7031">MKVTPSPHTLPTRPTRLHCFEWSMYGSPSQASSSSRTPHFSARGHTSLSSFLSCLQADPSPLSR</sequence>
<evidence type="ECO:0000313" key="1">
    <source>
        <dbReference type="EMBL" id="MPC64507.1"/>
    </source>
</evidence>
<proteinExistence type="predicted"/>
<dbReference type="AlphaFoldDB" id="A0A5B7H580"/>
<name>A0A5B7H580_PORTR</name>
<evidence type="ECO:0000313" key="2">
    <source>
        <dbReference type="Proteomes" id="UP000324222"/>
    </source>
</evidence>